<dbReference type="EMBL" id="JAMZMK010011910">
    <property type="protein sequence ID" value="KAI7725563.1"/>
    <property type="molecule type" value="Genomic_DNA"/>
</dbReference>
<name>A0AAD5G2R9_AMBAR</name>
<keyword evidence="2" id="KW-1185">Reference proteome</keyword>
<evidence type="ECO:0000313" key="2">
    <source>
        <dbReference type="Proteomes" id="UP001206925"/>
    </source>
</evidence>
<accession>A0AAD5G2R9</accession>
<comment type="caution">
    <text evidence="1">The sequence shown here is derived from an EMBL/GenBank/DDBJ whole genome shotgun (WGS) entry which is preliminary data.</text>
</comment>
<dbReference type="Proteomes" id="UP001206925">
    <property type="component" value="Unassembled WGS sequence"/>
</dbReference>
<sequence>MAKPFVGDKTMAFTSSLLEGEVQSSTRSDLIDQAMEEIYDERYGSGDEKFDNFISSFSENAISDLYPHEQKDSEGMSKAFVSDEITESNSSPPGEILKSVLTHEVIGDPKKVSQRFFYAPSILTLHLSRFTSQCVIERSLFDHRAMF</sequence>
<gene>
    <name evidence="1" type="ORF">M8C21_009845</name>
</gene>
<protein>
    <submittedName>
        <fullName evidence="1">Uncharacterized protein</fullName>
    </submittedName>
</protein>
<dbReference type="AlphaFoldDB" id="A0AAD5G2R9"/>
<evidence type="ECO:0000313" key="1">
    <source>
        <dbReference type="EMBL" id="KAI7725563.1"/>
    </source>
</evidence>
<proteinExistence type="predicted"/>
<organism evidence="1 2">
    <name type="scientific">Ambrosia artemisiifolia</name>
    <name type="common">Common ragweed</name>
    <dbReference type="NCBI Taxonomy" id="4212"/>
    <lineage>
        <taxon>Eukaryota</taxon>
        <taxon>Viridiplantae</taxon>
        <taxon>Streptophyta</taxon>
        <taxon>Embryophyta</taxon>
        <taxon>Tracheophyta</taxon>
        <taxon>Spermatophyta</taxon>
        <taxon>Magnoliopsida</taxon>
        <taxon>eudicotyledons</taxon>
        <taxon>Gunneridae</taxon>
        <taxon>Pentapetalae</taxon>
        <taxon>asterids</taxon>
        <taxon>campanulids</taxon>
        <taxon>Asterales</taxon>
        <taxon>Asteraceae</taxon>
        <taxon>Asteroideae</taxon>
        <taxon>Heliantheae alliance</taxon>
        <taxon>Heliantheae</taxon>
        <taxon>Ambrosia</taxon>
    </lineage>
</organism>
<reference evidence="1" key="1">
    <citation type="submission" date="2022-06" db="EMBL/GenBank/DDBJ databases">
        <title>Uncovering the hologenomic basis of an extraordinary plant invasion.</title>
        <authorList>
            <person name="Bieker V.C."/>
            <person name="Martin M.D."/>
            <person name="Gilbert T."/>
            <person name="Hodgins K."/>
            <person name="Battlay P."/>
            <person name="Petersen B."/>
            <person name="Wilson J."/>
        </authorList>
    </citation>
    <scope>NUCLEOTIDE SEQUENCE</scope>
    <source>
        <strain evidence="1">AA19_3_7</strain>
        <tissue evidence="1">Leaf</tissue>
    </source>
</reference>